<dbReference type="InterPro" id="IPR036188">
    <property type="entry name" value="FAD/NAD-bd_sf"/>
</dbReference>
<accession>A0A382REM9</accession>
<dbReference type="EMBL" id="UINC01120856">
    <property type="protein sequence ID" value="SVC95607.1"/>
    <property type="molecule type" value="Genomic_DNA"/>
</dbReference>
<dbReference type="PROSITE" id="PS50206">
    <property type="entry name" value="RHODANESE_3"/>
    <property type="match status" value="1"/>
</dbReference>
<dbReference type="Gene3D" id="3.50.50.60">
    <property type="entry name" value="FAD/NAD(P)-binding domain"/>
    <property type="match status" value="1"/>
</dbReference>
<reference evidence="2" key="1">
    <citation type="submission" date="2018-05" db="EMBL/GenBank/DDBJ databases">
        <authorList>
            <person name="Lanie J.A."/>
            <person name="Ng W.-L."/>
            <person name="Kazmierczak K.M."/>
            <person name="Andrzejewski T.M."/>
            <person name="Davidsen T.M."/>
            <person name="Wayne K.J."/>
            <person name="Tettelin H."/>
            <person name="Glass J.I."/>
            <person name="Rusch D."/>
            <person name="Podicherti R."/>
            <person name="Tsui H.-C.T."/>
            <person name="Winkler M.E."/>
        </authorList>
    </citation>
    <scope>NUCLEOTIDE SEQUENCE</scope>
</reference>
<sequence length="83" mass="9076">MTRFSAWSVFWNGLTNQTGWKPQWRNPELKADYDVVIVGGGLHGLATAYYLAKNHGVSNVAVLEKGWLGGGNAGRNTTIVRSN</sequence>
<dbReference type="InterPro" id="IPR001763">
    <property type="entry name" value="Rhodanese-like_dom"/>
</dbReference>
<name>A0A382REM9_9ZZZZ</name>
<organism evidence="2">
    <name type="scientific">marine metagenome</name>
    <dbReference type="NCBI Taxonomy" id="408172"/>
    <lineage>
        <taxon>unclassified sequences</taxon>
        <taxon>metagenomes</taxon>
        <taxon>ecological metagenomes</taxon>
    </lineage>
</organism>
<feature type="domain" description="Rhodanese" evidence="1">
    <location>
        <begin position="35"/>
        <end position="79"/>
    </location>
</feature>
<dbReference type="InterPro" id="IPR006076">
    <property type="entry name" value="FAD-dep_OxRdtase"/>
</dbReference>
<protein>
    <recommendedName>
        <fullName evidence="1">Rhodanese domain-containing protein</fullName>
    </recommendedName>
</protein>
<proteinExistence type="predicted"/>
<dbReference type="Pfam" id="PF01266">
    <property type="entry name" value="DAO"/>
    <property type="match status" value="1"/>
</dbReference>
<gene>
    <name evidence="2" type="ORF">METZ01_LOCUS348461</name>
</gene>
<evidence type="ECO:0000313" key="2">
    <source>
        <dbReference type="EMBL" id="SVC95607.1"/>
    </source>
</evidence>
<dbReference type="SUPFAM" id="SSF51905">
    <property type="entry name" value="FAD/NAD(P)-binding domain"/>
    <property type="match status" value="1"/>
</dbReference>
<evidence type="ECO:0000259" key="1">
    <source>
        <dbReference type="PROSITE" id="PS50206"/>
    </source>
</evidence>
<dbReference type="AlphaFoldDB" id="A0A382REM9"/>
<feature type="non-terminal residue" evidence="2">
    <location>
        <position position="83"/>
    </location>
</feature>